<reference evidence="12 13" key="1">
    <citation type="submission" date="2024-09" db="EMBL/GenBank/DDBJ databases">
        <title>Rethinking Asexuality: The Enigmatic Case of Functional Sexual Genes in Lepraria (Stereocaulaceae).</title>
        <authorList>
            <person name="Doellman M."/>
            <person name="Sun Y."/>
            <person name="Barcenas-Pena A."/>
            <person name="Lumbsch H.T."/>
            <person name="Grewe F."/>
        </authorList>
    </citation>
    <scope>NUCLEOTIDE SEQUENCE [LARGE SCALE GENOMIC DNA]</scope>
    <source>
        <strain evidence="12 13">Mercado 3170</strain>
    </source>
</reference>
<keyword evidence="4" id="KW-0547">Nucleotide-binding</keyword>
<dbReference type="EMBL" id="JBEFKJ010000024">
    <property type="protein sequence ID" value="KAL2039597.1"/>
    <property type="molecule type" value="Genomic_DNA"/>
</dbReference>
<feature type="compositionally biased region" description="Basic residues" evidence="9">
    <location>
        <begin position="945"/>
        <end position="956"/>
    </location>
</feature>
<evidence type="ECO:0000256" key="6">
    <source>
        <dbReference type="ARBA" id="ARBA00022840"/>
    </source>
</evidence>
<evidence type="ECO:0000256" key="8">
    <source>
        <dbReference type="ARBA" id="ARBA00048679"/>
    </source>
</evidence>
<dbReference type="Proteomes" id="UP001590950">
    <property type="component" value="Unassembled WGS sequence"/>
</dbReference>
<dbReference type="Pfam" id="PF00069">
    <property type="entry name" value="Pkinase"/>
    <property type="match status" value="2"/>
</dbReference>
<dbReference type="Gene3D" id="1.10.510.10">
    <property type="entry name" value="Transferase(Phosphotransferase) domain 1"/>
    <property type="match status" value="1"/>
</dbReference>
<evidence type="ECO:0000256" key="2">
    <source>
        <dbReference type="ARBA" id="ARBA00022527"/>
    </source>
</evidence>
<dbReference type="PROSITE" id="PS51285">
    <property type="entry name" value="AGC_KINASE_CTER"/>
    <property type="match status" value="1"/>
</dbReference>
<evidence type="ECO:0000259" key="10">
    <source>
        <dbReference type="PROSITE" id="PS50011"/>
    </source>
</evidence>
<keyword evidence="3" id="KW-0808">Transferase</keyword>
<dbReference type="SUPFAM" id="SSF56112">
    <property type="entry name" value="Protein kinase-like (PK-like)"/>
    <property type="match status" value="1"/>
</dbReference>
<feature type="region of interest" description="Disordered" evidence="9">
    <location>
        <begin position="443"/>
        <end position="467"/>
    </location>
</feature>
<organism evidence="12 13">
    <name type="scientific">Stereocaulon virgatum</name>
    <dbReference type="NCBI Taxonomy" id="373712"/>
    <lineage>
        <taxon>Eukaryota</taxon>
        <taxon>Fungi</taxon>
        <taxon>Dikarya</taxon>
        <taxon>Ascomycota</taxon>
        <taxon>Pezizomycotina</taxon>
        <taxon>Lecanoromycetes</taxon>
        <taxon>OSLEUM clade</taxon>
        <taxon>Lecanoromycetidae</taxon>
        <taxon>Lecanorales</taxon>
        <taxon>Lecanorineae</taxon>
        <taxon>Stereocaulaceae</taxon>
        <taxon>Stereocaulon</taxon>
    </lineage>
</organism>
<feature type="compositionally biased region" description="Acidic residues" evidence="9">
    <location>
        <begin position="881"/>
        <end position="890"/>
    </location>
</feature>
<feature type="region of interest" description="Disordered" evidence="9">
    <location>
        <begin position="931"/>
        <end position="959"/>
    </location>
</feature>
<dbReference type="PANTHER" id="PTHR24356">
    <property type="entry name" value="SERINE/THREONINE-PROTEIN KINASE"/>
    <property type="match status" value="1"/>
</dbReference>
<protein>
    <recommendedName>
        <fullName evidence="1">non-specific serine/threonine protein kinase</fullName>
        <ecNumber evidence="1">2.7.11.1</ecNumber>
    </recommendedName>
</protein>
<dbReference type="PROSITE" id="PS50011">
    <property type="entry name" value="PROTEIN_KINASE_DOM"/>
    <property type="match status" value="1"/>
</dbReference>
<dbReference type="InterPro" id="IPR000719">
    <property type="entry name" value="Prot_kinase_dom"/>
</dbReference>
<evidence type="ECO:0000313" key="13">
    <source>
        <dbReference type="Proteomes" id="UP001590950"/>
    </source>
</evidence>
<evidence type="ECO:0000313" key="12">
    <source>
        <dbReference type="EMBL" id="KAL2039597.1"/>
    </source>
</evidence>
<dbReference type="InterPro" id="IPR059233">
    <property type="entry name" value="MobB_NdrA/B/Cbk1"/>
</dbReference>
<evidence type="ECO:0000256" key="1">
    <source>
        <dbReference type="ARBA" id="ARBA00012513"/>
    </source>
</evidence>
<keyword evidence="2" id="KW-0723">Serine/threonine-protein kinase</keyword>
<dbReference type="InterPro" id="IPR011009">
    <property type="entry name" value="Kinase-like_dom_sf"/>
</dbReference>
<evidence type="ECO:0000256" key="5">
    <source>
        <dbReference type="ARBA" id="ARBA00022777"/>
    </source>
</evidence>
<dbReference type="InterPro" id="IPR050236">
    <property type="entry name" value="Ser_Thr_kinase_AGC"/>
</dbReference>
<evidence type="ECO:0000256" key="9">
    <source>
        <dbReference type="SAM" id="MobiDB-lite"/>
    </source>
</evidence>
<feature type="domain" description="AGC-kinase C-terminal" evidence="11">
    <location>
        <begin position="852"/>
        <end position="993"/>
    </location>
</feature>
<dbReference type="SMART" id="SM00133">
    <property type="entry name" value="S_TK_X"/>
    <property type="match status" value="1"/>
</dbReference>
<feature type="region of interest" description="Disordered" evidence="9">
    <location>
        <begin position="245"/>
        <end position="277"/>
    </location>
</feature>
<dbReference type="PANTHER" id="PTHR24356:SF400">
    <property type="entry name" value="SERINE_THREONINE-PROTEIN KINASE CBK1"/>
    <property type="match status" value="1"/>
</dbReference>
<comment type="catalytic activity">
    <reaction evidence="7">
        <text>L-threonyl-[protein] + ATP = O-phospho-L-threonyl-[protein] + ADP + H(+)</text>
        <dbReference type="Rhea" id="RHEA:46608"/>
        <dbReference type="Rhea" id="RHEA-COMP:11060"/>
        <dbReference type="Rhea" id="RHEA-COMP:11605"/>
        <dbReference type="ChEBI" id="CHEBI:15378"/>
        <dbReference type="ChEBI" id="CHEBI:30013"/>
        <dbReference type="ChEBI" id="CHEBI:30616"/>
        <dbReference type="ChEBI" id="CHEBI:61977"/>
        <dbReference type="ChEBI" id="CHEBI:456216"/>
        <dbReference type="EC" id="2.7.11.1"/>
    </reaction>
</comment>
<dbReference type="EC" id="2.7.11.1" evidence="1"/>
<keyword evidence="6" id="KW-0067">ATP-binding</keyword>
<dbReference type="Gene3D" id="3.30.200.20">
    <property type="entry name" value="Phosphorylase Kinase, domain 1"/>
    <property type="match status" value="2"/>
</dbReference>
<proteinExistence type="predicted"/>
<accession>A0ABR4A0X4</accession>
<comment type="caution">
    <text evidence="12">The sequence shown here is derived from an EMBL/GenBank/DDBJ whole genome shotgun (WGS) entry which is preliminary data.</text>
</comment>
<feature type="region of interest" description="Disordered" evidence="9">
    <location>
        <begin position="881"/>
        <end position="906"/>
    </location>
</feature>
<dbReference type="InterPro" id="IPR000961">
    <property type="entry name" value="AGC-kinase_C"/>
</dbReference>
<evidence type="ECO:0000256" key="4">
    <source>
        <dbReference type="ARBA" id="ARBA00022741"/>
    </source>
</evidence>
<feature type="compositionally biased region" description="Polar residues" evidence="9">
    <location>
        <begin position="245"/>
        <end position="265"/>
    </location>
</feature>
<dbReference type="CDD" id="cd21742">
    <property type="entry name" value="MobB_NDR_LATS-like"/>
    <property type="match status" value="1"/>
</dbReference>
<keyword evidence="13" id="KW-1185">Reference proteome</keyword>
<dbReference type="SMART" id="SM00220">
    <property type="entry name" value="S_TKc"/>
    <property type="match status" value="1"/>
</dbReference>
<evidence type="ECO:0000256" key="3">
    <source>
        <dbReference type="ARBA" id="ARBA00022679"/>
    </source>
</evidence>
<keyword evidence="5" id="KW-0418">Kinase</keyword>
<gene>
    <name evidence="12" type="ORF">N7G274_007456</name>
</gene>
<feature type="region of interest" description="Disordered" evidence="9">
    <location>
        <begin position="127"/>
        <end position="151"/>
    </location>
</feature>
<comment type="catalytic activity">
    <reaction evidence="8">
        <text>L-seryl-[protein] + ATP = O-phospho-L-seryl-[protein] + ADP + H(+)</text>
        <dbReference type="Rhea" id="RHEA:17989"/>
        <dbReference type="Rhea" id="RHEA-COMP:9863"/>
        <dbReference type="Rhea" id="RHEA-COMP:11604"/>
        <dbReference type="ChEBI" id="CHEBI:15378"/>
        <dbReference type="ChEBI" id="CHEBI:29999"/>
        <dbReference type="ChEBI" id="CHEBI:30616"/>
        <dbReference type="ChEBI" id="CHEBI:83421"/>
        <dbReference type="ChEBI" id="CHEBI:456216"/>
        <dbReference type="EC" id="2.7.11.1"/>
    </reaction>
</comment>
<evidence type="ECO:0000259" key="11">
    <source>
        <dbReference type="PROSITE" id="PS51285"/>
    </source>
</evidence>
<feature type="domain" description="Protein kinase" evidence="10">
    <location>
        <begin position="416"/>
        <end position="811"/>
    </location>
</feature>
<feature type="compositionally biased region" description="Polar residues" evidence="9">
    <location>
        <begin position="127"/>
        <end position="140"/>
    </location>
</feature>
<name>A0ABR4A0X4_9LECA</name>
<feature type="region of interest" description="Disordered" evidence="9">
    <location>
        <begin position="672"/>
        <end position="691"/>
    </location>
</feature>
<sequence>MGNAKRKWRWSSKTLLGSKAPNKVIILDHVPLHMHDGAGDQFALDMSLDGCETEDGNLRKGVAAKMRRNGSRLLSIVGWQRSSGARFTKKSSNAPSERDVALALAKDALSSPIPTFQPRNAFCTLKQNDPSSEKTNSVSLVQEDPTPRPPSLAETEVEHIAIADRPELLHRLSQSQLNSAATLIKPKELLGLKQSKSNSNFAHQLSHKLSSTFGNPTIVHRPNLRTRPALLSMREDPSIVMGNQSKQELSPASTAPSSFNYSGSVSAGDPSTGKTSLESNVTSLHSVITLDPTDKTNDSAVVAVAKEIVREKPLTPIQEAPLIITPTIVTVETTANAKIFFETYFNSLLAGHASPRSLRRNDLELRLASQSVPEEQRQQERSTWAGLESEHLRHSRVLKGKTNQMCKGSGVSIAGYEVVRILGKGSFGVVRLVRENDTTPNSPYLMGSALPTVPVRKSTSREESTNRRTTAIESLRATLEEQKITQKRSLHKPSKAVYAMKVIRKSDMLRNCQEGHLRAERDFLVASENSPWVVPLVASFQDITNLYLVMEYMVGGDFLGLLFRKDILKERHARWYIAEMILCVEESHRLRWIHRDVKPDNFLISASGHLKISDFGLAFDGHWAHDQRYFKNHRLSLMEKLGIEVKGDSQDQEEDASKDAKVSLANVLTGRKGRHDNEKKAQLDGPNENESILQWRNRHGKRRLAMSVVGTSQYMAPEVIRGDPYDGRCDWWSIGIILYECLYGFTPFVCDKREETKEKILNNAKTLIFPDEREVDRKEKVSFDAMELINSLLQEKEHRLCSKKYRLNDFQHSKRTPGQLIARRADPLAQDYQGNYVYPDDATDLKAHRFFRRISWDRLHLTRPPFVPDVSGREDTKYFDEEEPISDVDDAASHSDLPDSSDQEIPDAVPETATVTQVDGAPCHDATLRDLANGDPLIGNNGRKGAGKVKERKRPRDKVLRDREVGRKALDIRKKGAFIGYTYRRPQMLSFEEERGRQRIARRNLLPSFD</sequence>
<evidence type="ECO:0000256" key="7">
    <source>
        <dbReference type="ARBA" id="ARBA00047899"/>
    </source>
</evidence>